<dbReference type="EMBL" id="CP090958">
    <property type="protein sequence ID" value="WGW12625.1"/>
    <property type="molecule type" value="Genomic_DNA"/>
</dbReference>
<sequence>MPQSLGVPTTAGAGNRVRRAWNRLRSSAGRARDRGASAIEWVIITAVLVVVVSIIGGVVYNVVQTKSSELEKCANQPVGSKGCGP</sequence>
<keyword evidence="3" id="KW-1185">Reference proteome</keyword>
<organism evidence="2 3">
    <name type="scientific">Saxibacter everestensis</name>
    <dbReference type="NCBI Taxonomy" id="2909229"/>
    <lineage>
        <taxon>Bacteria</taxon>
        <taxon>Bacillati</taxon>
        <taxon>Actinomycetota</taxon>
        <taxon>Actinomycetes</taxon>
        <taxon>Micrococcales</taxon>
        <taxon>Brevibacteriaceae</taxon>
        <taxon>Saxibacter</taxon>
    </lineage>
</organism>
<name>A0ABY8QW79_9MICO</name>
<gene>
    <name evidence="2" type="ORF">LWF01_02325</name>
</gene>
<proteinExistence type="predicted"/>
<evidence type="ECO:0000313" key="2">
    <source>
        <dbReference type="EMBL" id="WGW12625.1"/>
    </source>
</evidence>
<keyword evidence="1" id="KW-0472">Membrane</keyword>
<evidence type="ECO:0000256" key="1">
    <source>
        <dbReference type="SAM" id="Phobius"/>
    </source>
</evidence>
<dbReference type="RefSeq" id="WP_349639429.1">
    <property type="nucleotide sequence ID" value="NZ_CP090958.1"/>
</dbReference>
<evidence type="ECO:0000313" key="3">
    <source>
        <dbReference type="Proteomes" id="UP001209083"/>
    </source>
</evidence>
<accession>A0ABY8QW79</accession>
<dbReference type="Proteomes" id="UP001209083">
    <property type="component" value="Chromosome"/>
</dbReference>
<feature type="transmembrane region" description="Helical" evidence="1">
    <location>
        <begin position="41"/>
        <end position="63"/>
    </location>
</feature>
<evidence type="ECO:0008006" key="4">
    <source>
        <dbReference type="Google" id="ProtNLM"/>
    </source>
</evidence>
<protein>
    <recommendedName>
        <fullName evidence="4">Flp family type IVb pilin</fullName>
    </recommendedName>
</protein>
<keyword evidence="1" id="KW-0812">Transmembrane</keyword>
<reference evidence="2 3" key="1">
    <citation type="submission" date="2023-05" db="EMBL/GenBank/DDBJ databases">
        <title>Lithophilousrod everest ZFBP1038 complete genpme.</title>
        <authorList>
            <person name="Tian M."/>
        </authorList>
    </citation>
    <scope>NUCLEOTIDE SEQUENCE [LARGE SCALE GENOMIC DNA]</scope>
    <source>
        <strain evidence="2 3">ZFBP1038</strain>
    </source>
</reference>
<keyword evidence="1" id="KW-1133">Transmembrane helix</keyword>